<sequence length="246" mass="26502">MSDAPDDGAGEDLGPYEAVVAHPDGDATVARFAQTARRYGYDGLVVRTRAAEFDAEALRERYGVDAVPAVEVVAEEPSSASGAVGNFRPDYPLVLVRGGTDALNRFAVEQDRVDVLAAPLSGDGDFNHVLAKAAATHGTRVEFDFGPALRESGGARVRALKGLRKLREICGHYDAPYVVSARPTSHLQLRAPRELVALGGELGFDEAWVREGLAEWGRLATRNRERLSAEFISPGVRVDGCEETDR</sequence>
<dbReference type="GO" id="GO:0004526">
    <property type="term" value="F:ribonuclease P activity"/>
    <property type="evidence" value="ECO:0007669"/>
    <property type="project" value="UniProtKB-UniRule"/>
</dbReference>
<dbReference type="GO" id="GO:0001682">
    <property type="term" value="P:tRNA 5'-leader removal"/>
    <property type="evidence" value="ECO:0007669"/>
    <property type="project" value="UniProtKB-UniRule"/>
</dbReference>
<dbReference type="Pfam" id="PF01876">
    <property type="entry name" value="RNase_P_p30"/>
    <property type="match status" value="1"/>
</dbReference>
<reference evidence="7 8" key="1">
    <citation type="journal article" date="2019" name="Int. J. Syst. Evol. Microbiol.">
        <title>The Global Catalogue of Microorganisms (GCM) 10K type strain sequencing project: providing services to taxonomists for standard genome sequencing and annotation.</title>
        <authorList>
            <consortium name="The Broad Institute Genomics Platform"/>
            <consortium name="The Broad Institute Genome Sequencing Center for Infectious Disease"/>
            <person name="Wu L."/>
            <person name="Ma J."/>
        </authorList>
    </citation>
    <scope>NUCLEOTIDE SEQUENCE [LARGE SCALE GENOMIC DNA]</scope>
    <source>
        <strain evidence="7 8">DT31</strain>
    </source>
</reference>
<keyword evidence="1 6" id="KW-0963">Cytoplasm</keyword>
<comment type="caution">
    <text evidence="7">The sequence shown here is derived from an EMBL/GenBank/DDBJ whole genome shotgun (WGS) entry which is preliminary data.</text>
</comment>
<dbReference type="SUPFAM" id="SSF89550">
    <property type="entry name" value="PHP domain-like"/>
    <property type="match status" value="1"/>
</dbReference>
<keyword evidence="3 6" id="KW-0540">Nuclease</keyword>
<dbReference type="GO" id="GO:0005737">
    <property type="term" value="C:cytoplasm"/>
    <property type="evidence" value="ECO:0007669"/>
    <property type="project" value="UniProtKB-SubCell"/>
</dbReference>
<comment type="similarity">
    <text evidence="6">Belongs to the eukaryotic/archaeal RNase P protein component 3 family.</text>
</comment>
<comment type="function">
    <text evidence="6">Part of ribonuclease P, a protein complex that generates mature tRNA molecules by cleaving their 5'-ends.</text>
</comment>
<keyword evidence="2 6" id="KW-0819">tRNA processing</keyword>
<comment type="subcellular location">
    <subcellularLocation>
        <location evidence="6">Cytoplasm</location>
    </subcellularLocation>
</comment>
<evidence type="ECO:0000256" key="1">
    <source>
        <dbReference type="ARBA" id="ARBA00022490"/>
    </source>
</evidence>
<accession>A0ABD5W4J0</accession>
<dbReference type="EMBL" id="JBHTAH010000001">
    <property type="protein sequence ID" value="MFC7068219.1"/>
    <property type="molecule type" value="Genomic_DNA"/>
</dbReference>
<keyword evidence="8" id="KW-1185">Reference proteome</keyword>
<evidence type="ECO:0000256" key="5">
    <source>
        <dbReference type="ARBA" id="ARBA00022801"/>
    </source>
</evidence>
<dbReference type="InterPro" id="IPR016195">
    <property type="entry name" value="Pol/histidinol_Pase-like"/>
</dbReference>
<name>A0ABD5W4J0_9EURY</name>
<dbReference type="Proteomes" id="UP001596461">
    <property type="component" value="Unassembled WGS sequence"/>
</dbReference>
<dbReference type="AlphaFoldDB" id="A0ABD5W4J0"/>
<dbReference type="HAMAP" id="MF_00756">
    <property type="entry name" value="RNase_P_3"/>
    <property type="match status" value="1"/>
</dbReference>
<evidence type="ECO:0000313" key="8">
    <source>
        <dbReference type="Proteomes" id="UP001596461"/>
    </source>
</evidence>
<comment type="catalytic activity">
    <reaction evidence="6">
        <text>Endonucleolytic cleavage of RNA, removing 5'-extranucleotides from tRNA precursor.</text>
        <dbReference type="EC" id="3.1.26.5"/>
    </reaction>
</comment>
<dbReference type="InterPro" id="IPR023539">
    <property type="entry name" value="RNase_P_comp-3_arc"/>
</dbReference>
<evidence type="ECO:0000256" key="2">
    <source>
        <dbReference type="ARBA" id="ARBA00022694"/>
    </source>
</evidence>
<dbReference type="Gene3D" id="3.20.20.140">
    <property type="entry name" value="Metal-dependent hydrolases"/>
    <property type="match status" value="1"/>
</dbReference>
<keyword evidence="5 6" id="KW-0378">Hydrolase</keyword>
<keyword evidence="4 6" id="KW-0255">Endonuclease</keyword>
<comment type="subunit">
    <text evidence="6">Consists of a catalytic RNA component and at least 4-5 protein subunits.</text>
</comment>
<gene>
    <name evidence="6" type="primary">rnp3</name>
    <name evidence="7" type="ORF">ACFQL9_01070</name>
</gene>
<dbReference type="GO" id="GO:0030677">
    <property type="term" value="C:ribonuclease P complex"/>
    <property type="evidence" value="ECO:0007669"/>
    <property type="project" value="UniProtKB-UniRule"/>
</dbReference>
<evidence type="ECO:0000256" key="6">
    <source>
        <dbReference type="HAMAP-Rule" id="MF_00756"/>
    </source>
</evidence>
<proteinExistence type="inferred from homology"/>
<evidence type="ECO:0000256" key="3">
    <source>
        <dbReference type="ARBA" id="ARBA00022722"/>
    </source>
</evidence>
<dbReference type="RefSeq" id="WP_284031654.1">
    <property type="nucleotide sequence ID" value="NZ_CP126154.1"/>
</dbReference>
<organism evidence="7 8">
    <name type="scientific">Halobaculum lipolyticum</name>
    <dbReference type="NCBI Taxonomy" id="3032001"/>
    <lineage>
        <taxon>Archaea</taxon>
        <taxon>Methanobacteriati</taxon>
        <taxon>Methanobacteriota</taxon>
        <taxon>Stenosarchaea group</taxon>
        <taxon>Halobacteria</taxon>
        <taxon>Halobacteriales</taxon>
        <taxon>Haloferacaceae</taxon>
        <taxon>Halobaculum</taxon>
    </lineage>
</organism>
<dbReference type="EC" id="3.1.26.5" evidence="6"/>
<evidence type="ECO:0000313" key="7">
    <source>
        <dbReference type="EMBL" id="MFC7068219.1"/>
    </source>
</evidence>
<protein>
    <recommendedName>
        <fullName evidence="6">Ribonuclease P protein component 3</fullName>
        <shortName evidence="6">RNase P component 3</shortName>
        <ecNumber evidence="6">3.1.26.5</ecNumber>
    </recommendedName>
    <alternativeName>
        <fullName evidence="6">Rpp30</fullName>
    </alternativeName>
</protein>
<evidence type="ECO:0000256" key="4">
    <source>
        <dbReference type="ARBA" id="ARBA00022759"/>
    </source>
</evidence>
<dbReference type="GeneID" id="81126569"/>
<dbReference type="InterPro" id="IPR002738">
    <property type="entry name" value="RNase_P_p30"/>
</dbReference>